<sequence length="184" mass="20631">MASINFSERENATLLTPALKMRQRLTSAQGNFLKTPLTGKKLNAPGQSGRKALGAVNKLSSAPAVNGKEKNKLLETQDTKVKTLPTKAEEYPDIEKFIPYDPLEFEKYVFPEDVVCLSDLALPGLVHLPRVHCFPEEDSDVFLSYMPMSPLKDLQHSDLDNKEYDAFLQTISEMTIEMPPVMDE</sequence>
<proteinExistence type="inferred from homology"/>
<evidence type="ECO:0000256" key="3">
    <source>
        <dbReference type="ARBA" id="ARBA00009264"/>
    </source>
</evidence>
<dbReference type="Ensembl" id="ENSELUT00000041806.3">
    <property type="protein sequence ID" value="ENSELUP00000040062.1"/>
    <property type="gene ID" value="ENSELUG00000020461.3"/>
</dbReference>
<reference evidence="14" key="3">
    <citation type="submission" date="2025-08" db="UniProtKB">
        <authorList>
            <consortium name="Ensembl"/>
        </authorList>
    </citation>
    <scope>IDENTIFICATION</scope>
</reference>
<dbReference type="OMA" id="PPVCYDF"/>
<keyword evidence="8" id="KW-0159">Chromosome partition</keyword>
<evidence type="ECO:0000256" key="10">
    <source>
        <dbReference type="ARBA" id="ARBA00023036"/>
    </source>
</evidence>
<evidence type="ECO:0000313" key="15">
    <source>
        <dbReference type="Proteomes" id="UP000265140"/>
    </source>
</evidence>
<dbReference type="GeneTree" id="ENSGT00730000112008"/>
<dbReference type="Proteomes" id="UP000265140">
    <property type="component" value="Chromosome 4"/>
</dbReference>
<evidence type="ECO:0000256" key="2">
    <source>
        <dbReference type="ARBA" id="ARBA00004496"/>
    </source>
</evidence>
<reference evidence="14" key="2">
    <citation type="submission" date="2020-02" db="EMBL/GenBank/DDBJ databases">
        <title>Esox lucius (northern pike) genome, fEsoLuc1, primary haplotype.</title>
        <authorList>
            <person name="Myers G."/>
            <person name="Karagic N."/>
            <person name="Meyer A."/>
            <person name="Pippel M."/>
            <person name="Reichard M."/>
            <person name="Winkler S."/>
            <person name="Tracey A."/>
            <person name="Sims Y."/>
            <person name="Howe K."/>
            <person name="Rhie A."/>
            <person name="Formenti G."/>
            <person name="Durbin R."/>
            <person name="Fedrigo O."/>
            <person name="Jarvis E.D."/>
        </authorList>
    </citation>
    <scope>NUCLEOTIDE SEQUENCE [LARGE SCALE GENOMIC DNA]</scope>
</reference>
<dbReference type="PANTHER" id="PTHR10418">
    <property type="entry name" value="SECURIN-3"/>
    <property type="match status" value="1"/>
</dbReference>
<keyword evidence="4" id="KW-0963">Cytoplasm</keyword>
<evidence type="ECO:0000256" key="7">
    <source>
        <dbReference type="ARBA" id="ARBA00022776"/>
    </source>
</evidence>
<dbReference type="GO" id="GO:0005634">
    <property type="term" value="C:nucleus"/>
    <property type="evidence" value="ECO:0007669"/>
    <property type="project" value="UniProtKB-SubCell"/>
</dbReference>
<evidence type="ECO:0000256" key="9">
    <source>
        <dbReference type="ARBA" id="ARBA00022843"/>
    </source>
</evidence>
<evidence type="ECO:0000256" key="13">
    <source>
        <dbReference type="ARBA" id="ARBA00039185"/>
    </source>
</evidence>
<keyword evidence="10" id="KW-0729">SH3-binding</keyword>
<evidence type="ECO:0000256" key="12">
    <source>
        <dbReference type="ARBA" id="ARBA00023306"/>
    </source>
</evidence>
<dbReference type="InParanoid" id="A0A3P9AH37"/>
<evidence type="ECO:0000256" key="5">
    <source>
        <dbReference type="ARBA" id="ARBA00022618"/>
    </source>
</evidence>
<dbReference type="Bgee" id="ENSELUG00000020461">
    <property type="expression patterns" value="Expressed in ovary and 15 other cell types or tissues"/>
</dbReference>
<dbReference type="InterPro" id="IPR006940">
    <property type="entry name" value="Securin_separation_inhibitor"/>
</dbReference>
<organism evidence="14 15">
    <name type="scientific">Esox lucius</name>
    <name type="common">Northern pike</name>
    <dbReference type="NCBI Taxonomy" id="8010"/>
    <lineage>
        <taxon>Eukaryota</taxon>
        <taxon>Metazoa</taxon>
        <taxon>Chordata</taxon>
        <taxon>Craniata</taxon>
        <taxon>Vertebrata</taxon>
        <taxon>Euteleostomi</taxon>
        <taxon>Actinopterygii</taxon>
        <taxon>Neopterygii</taxon>
        <taxon>Teleostei</taxon>
        <taxon>Protacanthopterygii</taxon>
        <taxon>Esociformes</taxon>
        <taxon>Esocidae</taxon>
        <taxon>Esox</taxon>
    </lineage>
</organism>
<evidence type="ECO:0000313" key="14">
    <source>
        <dbReference type="Ensembl" id="ENSELUP00000040062.1"/>
    </source>
</evidence>
<keyword evidence="11" id="KW-0539">Nucleus</keyword>
<comment type="subcellular location">
    <subcellularLocation>
        <location evidence="2">Cytoplasm</location>
    </subcellularLocation>
    <subcellularLocation>
        <location evidence="1">Nucleus</location>
    </subcellularLocation>
</comment>
<dbReference type="GO" id="GO:0017124">
    <property type="term" value="F:SH3 domain binding"/>
    <property type="evidence" value="ECO:0007669"/>
    <property type="project" value="UniProtKB-KW"/>
</dbReference>
<evidence type="ECO:0000256" key="6">
    <source>
        <dbReference type="ARBA" id="ARBA00022737"/>
    </source>
</evidence>
<protein>
    <recommendedName>
        <fullName evidence="13">Securin</fullName>
    </recommendedName>
</protein>
<dbReference type="AlphaFoldDB" id="A0A3P9AH37"/>
<dbReference type="GO" id="GO:0045143">
    <property type="term" value="P:homologous chromosome segregation"/>
    <property type="evidence" value="ECO:0007669"/>
    <property type="project" value="TreeGrafter"/>
</dbReference>
<evidence type="ECO:0000256" key="8">
    <source>
        <dbReference type="ARBA" id="ARBA00022829"/>
    </source>
</evidence>
<dbReference type="Pfam" id="PF04856">
    <property type="entry name" value="Securin"/>
    <property type="match status" value="1"/>
</dbReference>
<comment type="similarity">
    <text evidence="3">Belongs to the securin family.</text>
</comment>
<evidence type="ECO:0000256" key="11">
    <source>
        <dbReference type="ARBA" id="ARBA00023242"/>
    </source>
</evidence>
<dbReference type="STRING" id="8010.ENSELUP00000021324"/>
<name>A0A3P9AH37_ESOLU</name>
<keyword evidence="15" id="KW-1185">Reference proteome</keyword>
<keyword evidence="7" id="KW-0498">Mitosis</keyword>
<dbReference type="FunCoup" id="A0A3P9AH37">
    <property type="interactions" value="1123"/>
</dbReference>
<evidence type="ECO:0000256" key="4">
    <source>
        <dbReference type="ARBA" id="ARBA00022490"/>
    </source>
</evidence>
<dbReference type="GO" id="GO:0051276">
    <property type="term" value="P:chromosome organization"/>
    <property type="evidence" value="ECO:0007669"/>
    <property type="project" value="InterPro"/>
</dbReference>
<dbReference type="PANTHER" id="PTHR10418:SF2">
    <property type="entry name" value="SECURIN"/>
    <property type="match status" value="1"/>
</dbReference>
<dbReference type="GO" id="GO:0005737">
    <property type="term" value="C:cytoplasm"/>
    <property type="evidence" value="ECO:0007669"/>
    <property type="project" value="UniProtKB-SubCell"/>
</dbReference>
<dbReference type="GO" id="GO:0051301">
    <property type="term" value="P:cell division"/>
    <property type="evidence" value="ECO:0007669"/>
    <property type="project" value="UniProtKB-KW"/>
</dbReference>
<accession>A0A3P9AH37</accession>
<keyword evidence="9" id="KW-0832">Ubl conjugation</keyword>
<evidence type="ECO:0000256" key="1">
    <source>
        <dbReference type="ARBA" id="ARBA00004123"/>
    </source>
</evidence>
<keyword evidence="5" id="KW-0132">Cell division</keyword>
<reference evidence="15" key="1">
    <citation type="journal article" date="2014" name="PLoS ONE">
        <title>The genome and linkage map of the northern pike (Esox lucius): conserved synteny revealed between the salmonid sister group and the Neoteleostei.</title>
        <authorList>
            <person name="Rondeau E.B."/>
            <person name="Minkley D.R."/>
            <person name="Leong J.S."/>
            <person name="Messmer A.M."/>
            <person name="Jantzen J.R."/>
            <person name="von Schalburg K.R."/>
            <person name="Lemon C."/>
            <person name="Bird N.H."/>
            <person name="Koop B.F."/>
        </authorList>
    </citation>
    <scope>NUCLEOTIDE SEQUENCE</scope>
</reference>
<keyword evidence="6" id="KW-0677">Repeat</keyword>
<keyword evidence="12" id="KW-0131">Cell cycle</keyword>
<reference evidence="14" key="4">
    <citation type="submission" date="2025-09" db="UniProtKB">
        <authorList>
            <consortium name="Ensembl"/>
        </authorList>
    </citation>
    <scope>IDENTIFICATION</scope>
</reference>